<feature type="transmembrane region" description="Helical" evidence="1">
    <location>
        <begin position="107"/>
        <end position="126"/>
    </location>
</feature>
<evidence type="ECO:0000313" key="3">
    <source>
        <dbReference type="Proteomes" id="UP000196036"/>
    </source>
</evidence>
<accession>A0A1Y4VMZ4</accession>
<proteinExistence type="predicted"/>
<name>A0A1Y4VMZ4_9BACE</name>
<keyword evidence="1" id="KW-0472">Membrane</keyword>
<evidence type="ECO:0000256" key="1">
    <source>
        <dbReference type="SAM" id="Phobius"/>
    </source>
</evidence>
<gene>
    <name evidence="2" type="ORF">B5E52_09200</name>
</gene>
<evidence type="ECO:0008006" key="4">
    <source>
        <dbReference type="Google" id="ProtNLM"/>
    </source>
</evidence>
<keyword evidence="1" id="KW-1133">Transmembrane helix</keyword>
<dbReference type="EMBL" id="NFLW01000014">
    <property type="protein sequence ID" value="OUQ70565.1"/>
    <property type="molecule type" value="Genomic_DNA"/>
</dbReference>
<dbReference type="AlphaFoldDB" id="A0A1Y4VMZ4"/>
<dbReference type="Proteomes" id="UP000196036">
    <property type="component" value="Unassembled WGS sequence"/>
</dbReference>
<evidence type="ECO:0000313" key="2">
    <source>
        <dbReference type="EMBL" id="OUQ70565.1"/>
    </source>
</evidence>
<organism evidence="2 3">
    <name type="scientific">Bacteroides xylanisolvens</name>
    <dbReference type="NCBI Taxonomy" id="371601"/>
    <lineage>
        <taxon>Bacteria</taxon>
        <taxon>Pseudomonadati</taxon>
        <taxon>Bacteroidota</taxon>
        <taxon>Bacteroidia</taxon>
        <taxon>Bacteroidales</taxon>
        <taxon>Bacteroidaceae</taxon>
        <taxon>Bacteroides</taxon>
    </lineage>
</organism>
<feature type="transmembrane region" description="Helical" evidence="1">
    <location>
        <begin position="77"/>
        <end position="95"/>
    </location>
</feature>
<protein>
    <recommendedName>
        <fullName evidence="4">O-antigen ligase family protein</fullName>
    </recommendedName>
</protein>
<feature type="transmembrane region" description="Helical" evidence="1">
    <location>
        <begin position="201"/>
        <end position="229"/>
    </location>
</feature>
<sequence length="425" mass="48871">MDIIILFIGFVFLAKRKYDWVIFIIILLSSNYMQMRLPLEFIRPTFPFPHQILDTSLLLYLCLYLKVISNRKMNIRLSQTIGVVLLFFYFLIAAIMDVSRNVEISDILFYLRGYLLLTFIFIAASFSYDVILKVLKKVYYATAIICLIILFQHFTNIELIPFIPINLERGVKAPIFAIFCSFLSLINVFKVSRPKQIAHVIVFLLPILLNSKMTYLLSIVLIYVLYLIIKNGVNVVKSITYIVLVMIFLNIVLVLFPTISERIMEIQGNLSTIGTENAGDNFSFRMAHAYERLMYVLNGGLFEWFHGVGFINERNFKSGIFTIGLLNEEHNIIQLDTGDIAWSILFVRFGIVGTLIFIFFLLRLIIQLLKLYGVCKLFGCYLLVALFFQSLGNAVLVDGFFYILPLLFLGCKKNSALLVLNSANK</sequence>
<feature type="transmembrane region" description="Helical" evidence="1">
    <location>
        <begin position="340"/>
        <end position="362"/>
    </location>
</feature>
<feature type="transmembrane region" description="Helical" evidence="1">
    <location>
        <begin position="171"/>
        <end position="189"/>
    </location>
</feature>
<keyword evidence="1" id="KW-0812">Transmembrane</keyword>
<comment type="caution">
    <text evidence="2">The sequence shown here is derived from an EMBL/GenBank/DDBJ whole genome shotgun (WGS) entry which is preliminary data.</text>
</comment>
<feature type="transmembrane region" description="Helical" evidence="1">
    <location>
        <begin position="235"/>
        <end position="256"/>
    </location>
</feature>
<dbReference type="RefSeq" id="WP_087318106.1">
    <property type="nucleotide sequence ID" value="NZ_JAHOJA010000110.1"/>
</dbReference>
<feature type="transmembrane region" description="Helical" evidence="1">
    <location>
        <begin position="138"/>
        <end position="165"/>
    </location>
</feature>
<feature type="transmembrane region" description="Helical" evidence="1">
    <location>
        <begin position="47"/>
        <end position="65"/>
    </location>
</feature>
<feature type="transmembrane region" description="Helical" evidence="1">
    <location>
        <begin position="394"/>
        <end position="411"/>
    </location>
</feature>
<feature type="transmembrane region" description="Helical" evidence="1">
    <location>
        <begin position="18"/>
        <end position="35"/>
    </location>
</feature>
<reference evidence="3" key="1">
    <citation type="submission" date="2017-04" db="EMBL/GenBank/DDBJ databases">
        <title>Function of individual gut microbiota members based on whole genome sequencing of pure cultures obtained from chicken caecum.</title>
        <authorList>
            <person name="Medvecky M."/>
            <person name="Cejkova D."/>
            <person name="Polansky O."/>
            <person name="Karasova D."/>
            <person name="Kubasova T."/>
            <person name="Cizek A."/>
            <person name="Rychlik I."/>
        </authorList>
    </citation>
    <scope>NUCLEOTIDE SEQUENCE [LARGE SCALE GENOMIC DNA]</scope>
    <source>
        <strain evidence="3">An109</strain>
    </source>
</reference>